<dbReference type="Pfam" id="PF08245">
    <property type="entry name" value="Mur_ligase_M"/>
    <property type="match status" value="1"/>
</dbReference>
<evidence type="ECO:0000313" key="10">
    <source>
        <dbReference type="Proteomes" id="UP001580928"/>
    </source>
</evidence>
<evidence type="ECO:0000256" key="3">
    <source>
        <dbReference type="ARBA" id="ARBA00022741"/>
    </source>
</evidence>
<dbReference type="Pfam" id="PF01168">
    <property type="entry name" value="Ala_racemase_N"/>
    <property type="match status" value="1"/>
</dbReference>
<proteinExistence type="inferred from homology"/>
<dbReference type="EMBL" id="JBBVGT010000003">
    <property type="protein sequence ID" value="MFB5946535.1"/>
    <property type="molecule type" value="Genomic_DNA"/>
</dbReference>
<dbReference type="Pfam" id="PF00842">
    <property type="entry name" value="Ala_racemase_C"/>
    <property type="match status" value="1"/>
</dbReference>
<dbReference type="Gene3D" id="3.20.20.10">
    <property type="entry name" value="Alanine racemase"/>
    <property type="match status" value="1"/>
</dbReference>
<comment type="catalytic activity">
    <reaction evidence="7">
        <text>L-alanine = D-alanine</text>
        <dbReference type="Rhea" id="RHEA:20249"/>
        <dbReference type="ChEBI" id="CHEBI:57416"/>
        <dbReference type="ChEBI" id="CHEBI:57972"/>
        <dbReference type="EC" id="5.1.1.1"/>
    </reaction>
</comment>
<dbReference type="Gene3D" id="3.40.1190.10">
    <property type="entry name" value="Mur-like, catalytic domain"/>
    <property type="match status" value="1"/>
</dbReference>
<dbReference type="InterPro" id="IPR029066">
    <property type="entry name" value="PLP-binding_barrel"/>
</dbReference>
<comment type="similarity">
    <text evidence="7">Belongs to the alanine racemase family.</text>
</comment>
<dbReference type="SUPFAM" id="SSF53623">
    <property type="entry name" value="MurD-like peptide ligases, catalytic domain"/>
    <property type="match status" value="1"/>
</dbReference>
<dbReference type="SMART" id="SM01005">
    <property type="entry name" value="Ala_racemase_C"/>
    <property type="match status" value="1"/>
</dbReference>
<feature type="modified residue" description="N6-(pyridoxal phosphate)lysine" evidence="7">
    <location>
        <position position="488"/>
    </location>
</feature>
<evidence type="ECO:0000256" key="5">
    <source>
        <dbReference type="ARBA" id="ARBA00022898"/>
    </source>
</evidence>
<dbReference type="GO" id="GO:0016874">
    <property type="term" value="F:ligase activity"/>
    <property type="evidence" value="ECO:0007669"/>
    <property type="project" value="UniProtKB-KW"/>
</dbReference>
<dbReference type="HAMAP" id="MF_01201">
    <property type="entry name" value="Ala_racemase"/>
    <property type="match status" value="1"/>
</dbReference>
<feature type="binding site" evidence="7">
    <location>
        <position position="586"/>
    </location>
    <ligand>
        <name>substrate</name>
    </ligand>
</feature>
<keyword evidence="4" id="KW-0067">ATP-binding</keyword>
<dbReference type="NCBIfam" id="NF008897">
    <property type="entry name" value="PRK11930.1"/>
    <property type="match status" value="1"/>
</dbReference>
<dbReference type="InterPro" id="IPR009006">
    <property type="entry name" value="Ala_racemase/Decarboxylase_C"/>
</dbReference>
<dbReference type="InterPro" id="IPR011079">
    <property type="entry name" value="Ala_racemase_C"/>
</dbReference>
<dbReference type="InterPro" id="IPR035911">
    <property type="entry name" value="MurE/MurF_N"/>
</dbReference>
<comment type="function">
    <text evidence="7">Catalyzes the interconversion of L-alanine and D-alanine. May also act on other amino acids.</text>
</comment>
<dbReference type="InterPro" id="IPR013221">
    <property type="entry name" value="Mur_ligase_cen"/>
</dbReference>
<evidence type="ECO:0000256" key="2">
    <source>
        <dbReference type="ARBA" id="ARBA00022598"/>
    </source>
</evidence>
<dbReference type="SUPFAM" id="SSF51419">
    <property type="entry name" value="PLP-binding barrel"/>
    <property type="match status" value="1"/>
</dbReference>
<sequence>MDSQLYTINRIADIIADRYRMVRNDDEILHLVYDTRKINEGGRSLFFALSGGQDGHEFIGHACTLGVKNFVVLDGKVDEGAYPEANFLFVDDTLLALQQLAKYHRSQFDIPIIAITGSNGKTIVKEWLFQLLNPEFNIARSPKSYNSQLGVALSLWQLSSDNTLAIIEAGISRPGEMERLQDMIHPTLGVLTNIGTAHSEGFESDEEKLKEKLRLFEKAKQLIVSPKYIPSSGMLPLKPSIVTWGYRDDCDLHIIDVRRGNYTQIIAEYQGSRIDIQIVPSDEASVENAVSCWSVLLTLGYESEVIKQRMMALFPVEMRLELKNGINNCSIIDDSYSCDVASLMIALNFLQQQNQHGKKTVILSDIPEIKGDKESVYSRVAQLIKSNRIDRFIGIGEDISAFDGLFERGSLFYRSTDEFLAAAPGIDFRDESILLKGARVFSFERISKILTQKTHDTALEINLKALERNLKHYKSKLKPTTKLMVMVKAFSYGSGSFEIANLLQFNQVDYLAVAYPDEGVTLRNAGIKLPIMVMNVDLSSFDAMVDHELEPEIFSLRQLNAFLAFLEGRGEKHYPIHIKLETGMHRLGFDEVDMDRLVQLLEATDLVQIASVFSHLAASGSSEHDDFTRSQIGRFENLSGRLQKGLNYSFLRHLSNTAAIDRWPEASFDMVRLGIGLYGIGPQGEGSVLEPVARLKTTISQIKRVSDEDTVGYNRRGRLVGGGTIATVKIGYADGYSRRFGNGVGRMMVGGRPVPTVGDICMDMCMLDVTGLEVNEGDTVEVFGETPTLMSLAQAIDTIPYELMTGISQRVKRVYFYE</sequence>
<dbReference type="CDD" id="cd00430">
    <property type="entry name" value="PLPDE_III_AR"/>
    <property type="match status" value="1"/>
</dbReference>
<dbReference type="InterPro" id="IPR036565">
    <property type="entry name" value="Mur-like_cat_sf"/>
</dbReference>
<dbReference type="InterPro" id="IPR051046">
    <property type="entry name" value="MurCDEF_CellWall_CoF430Synth"/>
</dbReference>
<feature type="active site" description="Proton acceptor; specific for L-alanine" evidence="7">
    <location>
        <position position="713"/>
    </location>
</feature>
<dbReference type="PANTHER" id="PTHR43024">
    <property type="entry name" value="UDP-N-ACETYLMURAMOYL-TRIPEPTIDE--D-ALANYL-D-ALANINE LIGASE"/>
    <property type="match status" value="1"/>
</dbReference>
<dbReference type="Gene3D" id="2.40.37.10">
    <property type="entry name" value="Lyase, Ornithine Decarboxylase, Chain A, domain 1"/>
    <property type="match status" value="1"/>
</dbReference>
<dbReference type="InterPro" id="IPR036615">
    <property type="entry name" value="Mur_ligase_C_dom_sf"/>
</dbReference>
<dbReference type="EC" id="5.1.1.1" evidence="7"/>
<evidence type="ECO:0000256" key="6">
    <source>
        <dbReference type="ARBA" id="ARBA00023235"/>
    </source>
</evidence>
<dbReference type="Proteomes" id="UP001580928">
    <property type="component" value="Unassembled WGS sequence"/>
</dbReference>
<accession>A0ABV5CIT0</accession>
<evidence type="ECO:0000256" key="4">
    <source>
        <dbReference type="ARBA" id="ARBA00022840"/>
    </source>
</evidence>
<keyword evidence="2 9" id="KW-0436">Ligase</keyword>
<dbReference type="InterPro" id="IPR000821">
    <property type="entry name" value="Ala_racemase"/>
</dbReference>
<evidence type="ECO:0000256" key="7">
    <source>
        <dbReference type="HAMAP-Rule" id="MF_01201"/>
    </source>
</evidence>
<keyword evidence="5 7" id="KW-0663">Pyridoxal phosphate</keyword>
<protein>
    <recommendedName>
        <fullName evidence="7">Alanine racemase</fullName>
        <ecNumber evidence="7">5.1.1.1</ecNumber>
    </recommendedName>
</protein>
<feature type="domain" description="Alanine racemase C-terminal" evidence="8">
    <location>
        <begin position="692"/>
        <end position="816"/>
    </location>
</feature>
<dbReference type="NCBIfam" id="TIGR00492">
    <property type="entry name" value="alr"/>
    <property type="match status" value="1"/>
</dbReference>
<keyword evidence="10" id="KW-1185">Reference proteome</keyword>
<comment type="pathway">
    <text evidence="7">Amino-acid biosynthesis; D-alanine biosynthesis; D-alanine from L-alanine: step 1/1.</text>
</comment>
<dbReference type="Gene3D" id="3.90.190.20">
    <property type="entry name" value="Mur ligase, C-terminal domain"/>
    <property type="match status" value="1"/>
</dbReference>
<comment type="cofactor">
    <cofactor evidence="1 7">
        <name>pyridoxal 5'-phosphate</name>
        <dbReference type="ChEBI" id="CHEBI:597326"/>
    </cofactor>
</comment>
<dbReference type="Gene3D" id="3.40.1390.10">
    <property type="entry name" value="MurE/MurF, N-terminal domain"/>
    <property type="match status" value="1"/>
</dbReference>
<dbReference type="SUPFAM" id="SSF53244">
    <property type="entry name" value="MurD-like peptide ligases, peptide-binding domain"/>
    <property type="match status" value="1"/>
</dbReference>
<dbReference type="InterPro" id="IPR001608">
    <property type="entry name" value="Ala_racemase_N"/>
</dbReference>
<evidence type="ECO:0000313" key="9">
    <source>
        <dbReference type="EMBL" id="MFB5946535.1"/>
    </source>
</evidence>
<gene>
    <name evidence="9" type="ORF">WKR92_11900</name>
</gene>
<keyword evidence="3" id="KW-0547">Nucleotide-binding</keyword>
<dbReference type="PANTHER" id="PTHR43024:SF1">
    <property type="entry name" value="UDP-N-ACETYLMURAMOYL-TRIPEPTIDE--D-ALANYL-D-ALANINE LIGASE"/>
    <property type="match status" value="1"/>
</dbReference>
<feature type="active site" description="Proton acceptor; specific for D-alanine" evidence="7">
    <location>
        <position position="488"/>
    </location>
</feature>
<dbReference type="SUPFAM" id="SSF50621">
    <property type="entry name" value="Alanine racemase C-terminal domain-like"/>
    <property type="match status" value="1"/>
</dbReference>
<name>A0ABV5CIT0_9SPHI</name>
<evidence type="ECO:0000256" key="1">
    <source>
        <dbReference type="ARBA" id="ARBA00001933"/>
    </source>
</evidence>
<organism evidence="9 10">
    <name type="scientific">Albibacterium profundi</name>
    <dbReference type="NCBI Taxonomy" id="3134906"/>
    <lineage>
        <taxon>Bacteria</taxon>
        <taxon>Pseudomonadati</taxon>
        <taxon>Bacteroidota</taxon>
        <taxon>Sphingobacteriia</taxon>
        <taxon>Sphingobacteriales</taxon>
        <taxon>Sphingobacteriaceae</taxon>
        <taxon>Albibacterium</taxon>
    </lineage>
</organism>
<dbReference type="RefSeq" id="WP_375558064.1">
    <property type="nucleotide sequence ID" value="NZ_JBBVGT010000003.1"/>
</dbReference>
<reference evidence="9 10" key="1">
    <citation type="submission" date="2024-04" db="EMBL/GenBank/DDBJ databases">
        <title>Albibacterium profundi sp. nov., isolated from sediment of the Challenger Deep of Mariana Trench.</title>
        <authorList>
            <person name="Wang Y."/>
        </authorList>
    </citation>
    <scope>NUCLEOTIDE SEQUENCE [LARGE SCALE GENOMIC DNA]</scope>
    <source>
        <strain evidence="9 10">RHL897</strain>
    </source>
</reference>
<feature type="binding site" evidence="7">
    <location>
        <position position="762"/>
    </location>
    <ligand>
        <name>substrate</name>
    </ligand>
</feature>
<dbReference type="SUPFAM" id="SSF63418">
    <property type="entry name" value="MurE/MurF N-terminal domain"/>
    <property type="match status" value="1"/>
</dbReference>
<keyword evidence="6 7" id="KW-0413">Isomerase</keyword>
<comment type="caution">
    <text evidence="9">The sequence shown here is derived from an EMBL/GenBank/DDBJ whole genome shotgun (WGS) entry which is preliminary data.</text>
</comment>
<dbReference type="PRINTS" id="PR00992">
    <property type="entry name" value="ALARACEMASE"/>
</dbReference>
<evidence type="ECO:0000259" key="8">
    <source>
        <dbReference type="SMART" id="SM01005"/>
    </source>
</evidence>